<protein>
    <submittedName>
        <fullName evidence="3">Uncharacterized protein</fullName>
    </submittedName>
</protein>
<feature type="region of interest" description="Disordered" evidence="1">
    <location>
        <begin position="733"/>
        <end position="803"/>
    </location>
</feature>
<keyword evidence="2" id="KW-0472">Membrane</keyword>
<evidence type="ECO:0000256" key="2">
    <source>
        <dbReference type="SAM" id="Phobius"/>
    </source>
</evidence>
<feature type="transmembrane region" description="Helical" evidence="2">
    <location>
        <begin position="199"/>
        <end position="218"/>
    </location>
</feature>
<feature type="compositionally biased region" description="Polar residues" evidence="1">
    <location>
        <begin position="733"/>
        <end position="742"/>
    </location>
</feature>
<proteinExistence type="predicted"/>
<gene>
    <name evidence="3" type="ORF">BDP27DRAFT_1327922</name>
</gene>
<evidence type="ECO:0000313" key="3">
    <source>
        <dbReference type="EMBL" id="KAF9068090.1"/>
    </source>
</evidence>
<feature type="transmembrane region" description="Helical" evidence="2">
    <location>
        <begin position="262"/>
        <end position="281"/>
    </location>
</feature>
<evidence type="ECO:0000256" key="1">
    <source>
        <dbReference type="SAM" id="MobiDB-lite"/>
    </source>
</evidence>
<dbReference type="OrthoDB" id="2564696at2759"/>
<feature type="region of interest" description="Disordered" evidence="1">
    <location>
        <begin position="529"/>
        <end position="552"/>
    </location>
</feature>
<name>A0A9P5PU87_9AGAR</name>
<dbReference type="AlphaFoldDB" id="A0A9P5PU87"/>
<feature type="transmembrane region" description="Helical" evidence="2">
    <location>
        <begin position="164"/>
        <end position="187"/>
    </location>
</feature>
<feature type="region of interest" description="Disordered" evidence="1">
    <location>
        <begin position="290"/>
        <end position="327"/>
    </location>
</feature>
<evidence type="ECO:0000313" key="4">
    <source>
        <dbReference type="Proteomes" id="UP000772434"/>
    </source>
</evidence>
<feature type="transmembrane region" description="Helical" evidence="2">
    <location>
        <begin position="27"/>
        <end position="47"/>
    </location>
</feature>
<keyword evidence="2" id="KW-1133">Transmembrane helix</keyword>
<feature type="compositionally biased region" description="Polar residues" evidence="1">
    <location>
        <begin position="775"/>
        <end position="784"/>
    </location>
</feature>
<keyword evidence="2" id="KW-0812">Transmembrane</keyword>
<feature type="transmembrane region" description="Helical" evidence="2">
    <location>
        <begin position="230"/>
        <end position="250"/>
    </location>
</feature>
<feature type="transmembrane region" description="Helical" evidence="2">
    <location>
        <begin position="59"/>
        <end position="80"/>
    </location>
</feature>
<reference evidence="3" key="1">
    <citation type="submission" date="2020-11" db="EMBL/GenBank/DDBJ databases">
        <authorList>
            <consortium name="DOE Joint Genome Institute"/>
            <person name="Ahrendt S."/>
            <person name="Riley R."/>
            <person name="Andreopoulos W."/>
            <person name="Labutti K."/>
            <person name="Pangilinan J."/>
            <person name="Ruiz-Duenas F.J."/>
            <person name="Barrasa J.M."/>
            <person name="Sanchez-Garcia M."/>
            <person name="Camarero S."/>
            <person name="Miyauchi S."/>
            <person name="Serrano A."/>
            <person name="Linde D."/>
            <person name="Babiker R."/>
            <person name="Drula E."/>
            <person name="Ayuso-Fernandez I."/>
            <person name="Pacheco R."/>
            <person name="Padilla G."/>
            <person name="Ferreira P."/>
            <person name="Barriuso J."/>
            <person name="Kellner H."/>
            <person name="Castanera R."/>
            <person name="Alfaro M."/>
            <person name="Ramirez L."/>
            <person name="Pisabarro A.G."/>
            <person name="Kuo A."/>
            <person name="Tritt A."/>
            <person name="Lipzen A."/>
            <person name="He G."/>
            <person name="Yan M."/>
            <person name="Ng V."/>
            <person name="Cullen D."/>
            <person name="Martin F."/>
            <person name="Rosso M.-N."/>
            <person name="Henrissat B."/>
            <person name="Hibbett D."/>
            <person name="Martinez A.T."/>
            <person name="Grigoriev I.V."/>
        </authorList>
    </citation>
    <scope>NUCLEOTIDE SEQUENCE</scope>
    <source>
        <strain evidence="3">AH 40177</strain>
    </source>
</reference>
<dbReference type="Proteomes" id="UP000772434">
    <property type="component" value="Unassembled WGS sequence"/>
</dbReference>
<organism evidence="3 4">
    <name type="scientific">Rhodocollybia butyracea</name>
    <dbReference type="NCBI Taxonomy" id="206335"/>
    <lineage>
        <taxon>Eukaryota</taxon>
        <taxon>Fungi</taxon>
        <taxon>Dikarya</taxon>
        <taxon>Basidiomycota</taxon>
        <taxon>Agaricomycotina</taxon>
        <taxon>Agaricomycetes</taxon>
        <taxon>Agaricomycetidae</taxon>
        <taxon>Agaricales</taxon>
        <taxon>Marasmiineae</taxon>
        <taxon>Omphalotaceae</taxon>
        <taxon>Rhodocollybia</taxon>
    </lineage>
</organism>
<dbReference type="EMBL" id="JADNRY010000065">
    <property type="protein sequence ID" value="KAF9068090.1"/>
    <property type="molecule type" value="Genomic_DNA"/>
</dbReference>
<accession>A0A9P5PU87</accession>
<comment type="caution">
    <text evidence="3">The sequence shown here is derived from an EMBL/GenBank/DDBJ whole genome shotgun (WGS) entry which is preliminary data.</text>
</comment>
<sequence length="803" mass="87551">MLVHSLTVQALVPRASTTLTSDRAIELVLADIPFFSVGLVAFAFFAFMLIMRRVNLLSIYLYSTALFSFGAVVLDLAQLLSRGNLNVDKGTGISSSITILMNIREVGFSAGTGLKYLFWWTFIAERPRGEPPPTANFSDPKAYFYYAENSHSARWDRWGHLGIFLKYILLAAILSIPILQIIWRIAVRHFGTVYMLESTVEILVTALFILKVFLNVFLSPESPWWKPFRFYGVPLIALLINLALSIGQLAHFSFSESTLGRFLQAIEVYIMIIFLLVVAFYKIPVRPTRPSSIQMSDEKPQDLRSPTMPFAPSGALPTSEEPQSRTSMVSRVSSWILAPRLKSRERRMSEDVEAGPGSNEAGFIIVSPPPVQPVVAESSHMAIRESGQQNAPTSPSPNIPHNSIPFIDPIAPVPVDTPSVLLSELDQRTDRPYTGVSLRYYGLSRDSLLSLSPPNPAFIADDTRSFNSSRTESPVYGLDGIVRQKRNSIGSSLARTREPSISSFDELIQQQAELDRSIAALRLFSPPSMEEALPEGLSPQEEEPGRSANSRINRTISSATTSSARSEFSLSVFPDPPTVGVEPPRTSLAAIRAKRARLSRRDVPSSFDLNGSIDSLHAPIGLVLGRSTGSNATLYDVTSFIGDLTLPSSSRPLTSEVVDSSTSLRPLALTAEIPPKPEIENSQEEEPLANEARDQGIADDEDKDVNTIAELTRKTSYPQLRPFFLGNVTSAPAVSSPLTTAGSRAPSAAPVGPRKPATGRLALPSQPKLAISGPRPSSVNQNQAPGAFESPRPPPSFPSGNIA</sequence>
<feature type="region of interest" description="Disordered" evidence="1">
    <location>
        <begin position="666"/>
        <end position="702"/>
    </location>
</feature>
<keyword evidence="4" id="KW-1185">Reference proteome</keyword>